<evidence type="ECO:0000313" key="1">
    <source>
        <dbReference type="EMBL" id="SHO33349.1"/>
    </source>
</evidence>
<evidence type="ECO:0000313" key="2">
    <source>
        <dbReference type="Proteomes" id="UP000201465"/>
    </source>
</evidence>
<sequence length="406" mass="47387">MLRSLRQISLANYSYEQVKNLCSDPSFYNVFDCQWGVWRDKAVADFGISAEFFDLVRSFASNGIRSLSGSQRYLQISTYERLTEDSLAKSVDEGVYEAVAGFKEAVTRDDYDMVLFFYYNLSEIQKQYILAEWESMFLTWPVVISPTSRKAKKLISFGLVEHGDEEEVDDYFLVERGSEEAFQRLLDDVRRKDASHQQRMDFLYSVLISGRLDLIDAIIHDYFVLPEGFSISRDIAYIPFWEYQGEVLYDLPSQDHIHHIEITQIAESVLTGCNSRVVDFFRSMFRGFIEENRILVPVFLQRGMRIQTLYPRSAKAEEAYSISERFPRWGYDFMSEFLLKGGDLDVDDFKDSQGNFVYSPFIDVALMNDGNLTLITSILPYFDKREVERHLYRIGESVYPLEYQLV</sequence>
<gene>
    <name evidence="1" type="ORF">BQ3484_281</name>
</gene>
<dbReference type="KEGG" id="vg:30523242"/>
<dbReference type="RefSeq" id="YP_009329221.1">
    <property type="nucleotide sequence ID" value="NC_032108.1"/>
</dbReference>
<organism evidence="1 2">
    <name type="scientific">Cedratvirus A11</name>
    <dbReference type="NCBI Taxonomy" id="1903266"/>
    <lineage>
        <taxon>Viruses</taxon>
        <taxon>Pithoviruses</taxon>
        <taxon>Orthocedratvirinae</taxon>
        <taxon>Alphacedratvirus</taxon>
        <taxon>Alphacedratvirus aljazairmassiliense</taxon>
    </lineage>
</organism>
<accession>A0A1M7XUH7</accession>
<keyword evidence="2" id="KW-1185">Reference proteome</keyword>
<name>A0A1M7XUH7_9VIRU</name>
<dbReference type="EMBL" id="LT671577">
    <property type="protein sequence ID" value="SHO33349.1"/>
    <property type="molecule type" value="Genomic_DNA"/>
</dbReference>
<reference evidence="1 2" key="1">
    <citation type="submission" date="2016-11" db="EMBL/GenBank/DDBJ databases">
        <authorList>
            <consortium name="Urmite Genomes"/>
        </authorList>
    </citation>
    <scope>NUCLEOTIDE SEQUENCE [LARGE SCALE GENOMIC DNA]</scope>
    <source>
        <strain evidence="1 2">A11</strain>
    </source>
</reference>
<proteinExistence type="predicted"/>
<dbReference type="Proteomes" id="UP000201465">
    <property type="component" value="Segment"/>
</dbReference>
<dbReference type="GeneID" id="30523242"/>
<protein>
    <submittedName>
        <fullName evidence="1">Uncharacterized protein</fullName>
    </submittedName>
</protein>